<gene>
    <name evidence="4" type="ordered locus">Cyan7425_4245</name>
</gene>
<dbReference type="GO" id="GO:0006260">
    <property type="term" value="P:DNA replication"/>
    <property type="evidence" value="ECO:0007669"/>
    <property type="project" value="InterPro"/>
</dbReference>
<dbReference type="Gene3D" id="2.40.50.140">
    <property type="entry name" value="Nucleic acid-binding proteins"/>
    <property type="match status" value="1"/>
</dbReference>
<dbReference type="Pfam" id="PF00436">
    <property type="entry name" value="SSB"/>
    <property type="match status" value="1"/>
</dbReference>
<sequence length="122" mass="13569">MTWVRVTACGHLGAKPTIKHFDSGSVVCNFVLYVSRQKRGEEEVPPLKLSVEVWGKQAESCMNFLDKGSKATVTGGLDEETYQDREGNTVTRMRIRSAEVVDYGFKPSSEESRVPEPSLDTV</sequence>
<dbReference type="InterPro" id="IPR000424">
    <property type="entry name" value="Primosome_PriB/ssb"/>
</dbReference>
<dbReference type="SUPFAM" id="SSF50249">
    <property type="entry name" value="Nucleic acid-binding proteins"/>
    <property type="match status" value="1"/>
</dbReference>
<dbReference type="KEGG" id="cyn:Cyan7425_4245"/>
<organism evidence="4">
    <name type="scientific">Cyanothece sp. (strain PCC 7425 / ATCC 29141)</name>
    <dbReference type="NCBI Taxonomy" id="395961"/>
    <lineage>
        <taxon>Bacteria</taxon>
        <taxon>Bacillati</taxon>
        <taxon>Cyanobacteriota</taxon>
        <taxon>Cyanophyceae</taxon>
        <taxon>Gomontiellales</taxon>
        <taxon>Cyanothecaceae</taxon>
        <taxon>Cyanothece</taxon>
    </lineage>
</organism>
<protein>
    <recommendedName>
        <fullName evidence="3">Single-stranded DNA-binding protein</fullName>
    </recommendedName>
</protein>
<evidence type="ECO:0000313" key="4">
    <source>
        <dbReference type="EMBL" id="ACL46558.1"/>
    </source>
</evidence>
<evidence type="ECO:0000256" key="1">
    <source>
        <dbReference type="ARBA" id="ARBA00023125"/>
    </source>
</evidence>
<dbReference type="eggNOG" id="COG0629">
    <property type="taxonomic scope" value="Bacteria"/>
</dbReference>
<keyword evidence="1 2" id="KW-0238">DNA-binding</keyword>
<dbReference type="InterPro" id="IPR012340">
    <property type="entry name" value="NA-bd_OB-fold"/>
</dbReference>
<reference evidence="4" key="1">
    <citation type="submission" date="2009-01" db="EMBL/GenBank/DDBJ databases">
        <title>Complete sequence of chromosome Cyanothece sp. PCC 7425.</title>
        <authorList>
            <consortium name="US DOE Joint Genome Institute"/>
            <person name="Lucas S."/>
            <person name="Copeland A."/>
            <person name="Lapidus A."/>
            <person name="Glavina del Rio T."/>
            <person name="Dalin E."/>
            <person name="Tice H."/>
            <person name="Bruce D."/>
            <person name="Goodwin L."/>
            <person name="Pitluck S."/>
            <person name="Sims D."/>
            <person name="Meineke L."/>
            <person name="Brettin T."/>
            <person name="Detter J.C."/>
            <person name="Han C."/>
            <person name="Larimer F."/>
            <person name="Land M."/>
            <person name="Hauser L."/>
            <person name="Kyrpides N."/>
            <person name="Ovchinnikova G."/>
            <person name="Liberton M."/>
            <person name="Stoeckel J."/>
            <person name="Banerjee A."/>
            <person name="Singh A."/>
            <person name="Page L."/>
            <person name="Sato H."/>
            <person name="Zhao L."/>
            <person name="Sherman L."/>
            <person name="Pakrasi H."/>
            <person name="Richardson P."/>
        </authorList>
    </citation>
    <scope>NUCLEOTIDE SEQUENCE</scope>
    <source>
        <strain evidence="4">PCC 7425</strain>
    </source>
</reference>
<evidence type="ECO:0000256" key="2">
    <source>
        <dbReference type="PROSITE-ProRule" id="PRU00252"/>
    </source>
</evidence>
<dbReference type="CDD" id="cd04496">
    <property type="entry name" value="SSB_OBF"/>
    <property type="match status" value="1"/>
</dbReference>
<dbReference type="HOGENOM" id="CLU_078758_2_0_3"/>
<evidence type="ECO:0000256" key="3">
    <source>
        <dbReference type="RuleBase" id="RU000524"/>
    </source>
</evidence>
<dbReference type="EMBL" id="CP001344">
    <property type="protein sequence ID" value="ACL46558.1"/>
    <property type="molecule type" value="Genomic_DNA"/>
</dbReference>
<dbReference type="STRING" id="395961.Cyan7425_4245"/>
<dbReference type="GO" id="GO:0003697">
    <property type="term" value="F:single-stranded DNA binding"/>
    <property type="evidence" value="ECO:0007669"/>
    <property type="project" value="InterPro"/>
</dbReference>
<dbReference type="OrthoDB" id="9809878at2"/>
<dbReference type="AlphaFoldDB" id="B8HXL3"/>
<accession>B8HXL3</accession>
<dbReference type="PROSITE" id="PS50935">
    <property type="entry name" value="SSB"/>
    <property type="match status" value="1"/>
</dbReference>
<name>B8HXL3_CYAP4</name>
<dbReference type="NCBIfam" id="TIGR00621">
    <property type="entry name" value="ssb"/>
    <property type="match status" value="1"/>
</dbReference>
<proteinExistence type="predicted"/>
<dbReference type="InterPro" id="IPR011344">
    <property type="entry name" value="ssDNA-bd"/>
</dbReference>